<dbReference type="AlphaFoldDB" id="A0A0X8X367"/>
<keyword evidence="2" id="KW-1185">Reference proteome</keyword>
<dbReference type="Proteomes" id="UP000218263">
    <property type="component" value="Chromosome"/>
</dbReference>
<gene>
    <name evidence="1" type="ORF">MgSA37_02462</name>
</gene>
<accession>A0A0X8X367</accession>
<evidence type="ECO:0000313" key="2">
    <source>
        <dbReference type="Proteomes" id="UP000218263"/>
    </source>
</evidence>
<evidence type="ECO:0000313" key="1">
    <source>
        <dbReference type="EMBL" id="BAU54288.1"/>
    </source>
</evidence>
<dbReference type="KEGG" id="mgot:MgSA37_02462"/>
<organism evidence="1 2">
    <name type="scientific">Mucilaginibacter gotjawali</name>
    <dbReference type="NCBI Taxonomy" id="1550579"/>
    <lineage>
        <taxon>Bacteria</taxon>
        <taxon>Pseudomonadati</taxon>
        <taxon>Bacteroidota</taxon>
        <taxon>Sphingobacteriia</taxon>
        <taxon>Sphingobacteriales</taxon>
        <taxon>Sphingobacteriaceae</taxon>
        <taxon>Mucilaginibacter</taxon>
    </lineage>
</organism>
<sequence length="85" mass="9417">MEHIYYHAMRYCKRDAHDGLASGVALEPVGLIAGTEPRLAFHSPFTIANDLSTWSVGEMWSVFDENTATILPSLPMTKVVRGIKP</sequence>
<name>A0A0X8X367_9SPHI</name>
<protein>
    <submittedName>
        <fullName evidence="1">Uncharacterized protein</fullName>
    </submittedName>
</protein>
<dbReference type="EMBL" id="AP017313">
    <property type="protein sequence ID" value="BAU54288.1"/>
    <property type="molecule type" value="Genomic_DNA"/>
</dbReference>
<reference evidence="1 2" key="1">
    <citation type="submission" date="2015-12" db="EMBL/GenBank/DDBJ databases">
        <title>Genome sequence of Mucilaginibacter gotjawali.</title>
        <authorList>
            <person name="Lee J.S."/>
            <person name="Lee K.C."/>
            <person name="Kim K.K."/>
            <person name="Lee B.W."/>
        </authorList>
    </citation>
    <scope>NUCLEOTIDE SEQUENCE [LARGE SCALE GENOMIC DNA]</scope>
    <source>
        <strain evidence="1 2">SA3-7</strain>
    </source>
</reference>
<proteinExistence type="predicted"/>